<evidence type="ECO:0000256" key="4">
    <source>
        <dbReference type="ARBA" id="ARBA00022989"/>
    </source>
</evidence>
<dbReference type="PANTHER" id="PTHR30221">
    <property type="entry name" value="SMALL-CONDUCTANCE MECHANOSENSITIVE CHANNEL"/>
    <property type="match status" value="1"/>
</dbReference>
<accession>A0A5J6V8T4</accession>
<dbReference type="GO" id="GO:0008381">
    <property type="term" value="F:mechanosensitive monoatomic ion channel activity"/>
    <property type="evidence" value="ECO:0007669"/>
    <property type="project" value="InterPro"/>
</dbReference>
<feature type="transmembrane region" description="Helical" evidence="6">
    <location>
        <begin position="86"/>
        <end position="114"/>
    </location>
</feature>
<dbReference type="AlphaFoldDB" id="A0A5J6V8T4"/>
<dbReference type="InterPro" id="IPR023408">
    <property type="entry name" value="MscS_beta-dom_sf"/>
</dbReference>
<keyword evidence="4 6" id="KW-1133">Transmembrane helix</keyword>
<name>A0A5J6V8T4_9MICO</name>
<feature type="domain" description="Mechanosensitive ion channel MscS" evidence="7">
    <location>
        <begin position="103"/>
        <end position="164"/>
    </location>
</feature>
<reference evidence="8 9" key="1">
    <citation type="submission" date="2019-09" db="EMBL/GenBank/DDBJ databases">
        <title>Serinicoccus pratensis sp. nov., isolated from meadow soil.</title>
        <authorList>
            <person name="Zhang W."/>
        </authorList>
    </citation>
    <scope>NUCLEOTIDE SEQUENCE [LARGE SCALE GENOMIC DNA]</scope>
    <source>
        <strain evidence="8 9">W204</strain>
    </source>
</reference>
<keyword evidence="5 6" id="KW-0472">Membrane</keyword>
<keyword evidence="9" id="KW-1185">Reference proteome</keyword>
<dbReference type="InterPro" id="IPR045275">
    <property type="entry name" value="MscS_archaea/bacteria_type"/>
</dbReference>
<evidence type="ECO:0000313" key="8">
    <source>
        <dbReference type="EMBL" id="QFG69586.1"/>
    </source>
</evidence>
<dbReference type="KEGG" id="serw:FY030_13525"/>
<dbReference type="Gene3D" id="2.30.30.60">
    <property type="match status" value="1"/>
</dbReference>
<dbReference type="InterPro" id="IPR010920">
    <property type="entry name" value="LSM_dom_sf"/>
</dbReference>
<evidence type="ECO:0000256" key="1">
    <source>
        <dbReference type="ARBA" id="ARBA00004651"/>
    </source>
</evidence>
<proteinExistence type="predicted"/>
<sequence>MSDALGGLDLPPVTAAGVSLGLAVLLIGLLLGQLVRLLVSRAMLWRGRGASSADVLGRLASWLVGLLAVAASLAITFPSIQPVNLLGGIGIISIAAGIAFQTVLGNMFAGIVILTRDRFRVGDQISVLDHRGTIVQMGLTSTSIRAFDGRLVLVPNATLHSEVVTVRTGFEQVRSSVVVDLADTGDLEHAAGVAVRAMTAVPEVLDDPSPEAFLTSVGTTTAQLELRFWSGARQLETKEATHAVILAVLAAFAAEGVEAGAEVHTVDVGPRLARMLDR</sequence>
<dbReference type="Pfam" id="PF00924">
    <property type="entry name" value="MS_channel_2nd"/>
    <property type="match status" value="1"/>
</dbReference>
<dbReference type="InterPro" id="IPR011066">
    <property type="entry name" value="MscS_channel_C_sf"/>
</dbReference>
<dbReference type="PANTHER" id="PTHR30221:SF1">
    <property type="entry name" value="SMALL-CONDUCTANCE MECHANOSENSITIVE CHANNEL"/>
    <property type="match status" value="1"/>
</dbReference>
<evidence type="ECO:0000256" key="5">
    <source>
        <dbReference type="ARBA" id="ARBA00023136"/>
    </source>
</evidence>
<dbReference type="Gene3D" id="1.10.287.1260">
    <property type="match status" value="1"/>
</dbReference>
<evidence type="ECO:0000256" key="3">
    <source>
        <dbReference type="ARBA" id="ARBA00022692"/>
    </source>
</evidence>
<dbReference type="EMBL" id="CP044427">
    <property type="protein sequence ID" value="QFG69586.1"/>
    <property type="molecule type" value="Genomic_DNA"/>
</dbReference>
<gene>
    <name evidence="8" type="ORF">FY030_13525</name>
</gene>
<dbReference type="GO" id="GO:0005886">
    <property type="term" value="C:plasma membrane"/>
    <property type="evidence" value="ECO:0007669"/>
    <property type="project" value="UniProtKB-SubCell"/>
</dbReference>
<evidence type="ECO:0000256" key="2">
    <source>
        <dbReference type="ARBA" id="ARBA00022475"/>
    </source>
</evidence>
<feature type="transmembrane region" description="Helical" evidence="6">
    <location>
        <begin position="59"/>
        <end position="80"/>
    </location>
</feature>
<keyword evidence="2" id="KW-1003">Cell membrane</keyword>
<dbReference type="OrthoDB" id="9792218at2"/>
<dbReference type="InterPro" id="IPR006685">
    <property type="entry name" value="MscS_channel_2nd"/>
</dbReference>
<dbReference type="SUPFAM" id="SSF82689">
    <property type="entry name" value="Mechanosensitive channel protein MscS (YggB), C-terminal domain"/>
    <property type="match status" value="1"/>
</dbReference>
<comment type="subcellular location">
    <subcellularLocation>
        <location evidence="1">Cell membrane</location>
        <topology evidence="1">Multi-pass membrane protein</topology>
    </subcellularLocation>
</comment>
<dbReference type="Proteomes" id="UP000326546">
    <property type="component" value="Chromosome"/>
</dbReference>
<protein>
    <submittedName>
        <fullName evidence="8">Mechanosensitive ion channel</fullName>
    </submittedName>
</protein>
<dbReference type="SUPFAM" id="SSF50182">
    <property type="entry name" value="Sm-like ribonucleoproteins"/>
    <property type="match status" value="1"/>
</dbReference>
<evidence type="ECO:0000259" key="7">
    <source>
        <dbReference type="Pfam" id="PF00924"/>
    </source>
</evidence>
<organism evidence="8 9">
    <name type="scientific">Ornithinimicrobium pratense</name>
    <dbReference type="NCBI Taxonomy" id="2593973"/>
    <lineage>
        <taxon>Bacteria</taxon>
        <taxon>Bacillati</taxon>
        <taxon>Actinomycetota</taxon>
        <taxon>Actinomycetes</taxon>
        <taxon>Micrococcales</taxon>
        <taxon>Ornithinimicrobiaceae</taxon>
        <taxon>Ornithinimicrobium</taxon>
    </lineage>
</organism>
<evidence type="ECO:0000256" key="6">
    <source>
        <dbReference type="SAM" id="Phobius"/>
    </source>
</evidence>
<dbReference type="Gene3D" id="3.30.70.100">
    <property type="match status" value="1"/>
</dbReference>
<evidence type="ECO:0000313" key="9">
    <source>
        <dbReference type="Proteomes" id="UP000326546"/>
    </source>
</evidence>
<dbReference type="RefSeq" id="WP_158062018.1">
    <property type="nucleotide sequence ID" value="NZ_CP044427.1"/>
</dbReference>
<keyword evidence="3 6" id="KW-0812">Transmembrane</keyword>
<feature type="transmembrane region" description="Helical" evidence="6">
    <location>
        <begin position="20"/>
        <end position="39"/>
    </location>
</feature>